<evidence type="ECO:0000313" key="3">
    <source>
        <dbReference type="Proteomes" id="UP000518752"/>
    </source>
</evidence>
<name>A0A8H5CJL9_9AGAR</name>
<feature type="region of interest" description="Disordered" evidence="1">
    <location>
        <begin position="123"/>
        <end position="158"/>
    </location>
</feature>
<feature type="region of interest" description="Disordered" evidence="1">
    <location>
        <begin position="496"/>
        <end position="516"/>
    </location>
</feature>
<feature type="compositionally biased region" description="Acidic residues" evidence="1">
    <location>
        <begin position="897"/>
        <end position="912"/>
    </location>
</feature>
<keyword evidence="3" id="KW-1185">Reference proteome</keyword>
<sequence>MPSNKCSVCHKQFATIDSFSKHITLSKKCRKDVKLTSKGKDCLRKAPRLSEDRDIADALGADAHFYQEQNVAGPLRVQTPSPVPPSPPILPPAPPSPSPPPHIMLKPTCSGRARFLPTRFQDNLPTLSRSMPGTFQPEHPIEEPEPEPRPPAPTPEPEIVFNWICTEPDQFGIFRIYSEVPDSIPDEEVPIEDVCEGPGFPVSPPANPSLIFSLVIKAGSQLKENVLGPFLNITVWRLMSWWYSSEFKSIADLDHLVKDVLQSPDFDRSHLDGFSTDKVICELDSYTDDTPLFPAEDVDSRQSPSARKLHYTPFELHQQTFPGSATSFRLHSKLYNSSAFIDEHNCVQADQLKKRKASPEDESLLHPIALAGLMLWSDTTRVGHWGDASMWPIYMYLGNQSKISQRVTTKIFFRSLCQYSRACSGLTTYIQDLLFNLNAVHLFAKLRLHSDPALETLDQHTRQLGKSLRRFKNNICPAFATKELAKEAGACYRQNMKQQERQGVSNKGKSVPNDTDNEKTFSLTTYKVHAIGAYSRFISMFGTTDSYSTQVGELKHRRIKRFYSRTNKAFCYADSSQANPRVPFEYKDPLPIADPSTRYQVSKSRSLHLNIMPWLDGLEEDVATKADRGRVFINNNDRMYVHKVLRVNYTTYDQRRCQDSINPHTHSDIMLSSPDDANDDEPYLYARVIGIYHVEASLMKDAKHSAPKRVNFLWVCWYGSLPQRPCWKSRRLPQIGFVDSSDDEAFGFVDPTQVIRAVHLLPNFEVGKYSMMLGPSIARRADEEDMDYLRYYINIFADRDMMTQFCPELTLGTHIASEVPDKSNSSEIKDEQDSTEDDSSSEEDDEAEKEEEDSEDGEERENDEENPSEDSSNRNSVESDRYTEGEGSDFGYKTGDSDEEKSEDKEDLDLEAEPNIGPEDGEEPFNHDVDVLDTEGYGAL</sequence>
<feature type="compositionally biased region" description="Polar residues" evidence="1">
    <location>
        <begin position="123"/>
        <end position="133"/>
    </location>
</feature>
<gene>
    <name evidence="2" type="ORF">D9757_015286</name>
</gene>
<evidence type="ECO:0000256" key="1">
    <source>
        <dbReference type="SAM" id="MobiDB-lite"/>
    </source>
</evidence>
<comment type="caution">
    <text evidence="2">The sequence shown here is derived from an EMBL/GenBank/DDBJ whole genome shotgun (WGS) entry which is preliminary data.</text>
</comment>
<dbReference type="Proteomes" id="UP000518752">
    <property type="component" value="Unassembled WGS sequence"/>
</dbReference>
<organism evidence="2 3">
    <name type="scientific">Collybiopsis confluens</name>
    <dbReference type="NCBI Taxonomy" id="2823264"/>
    <lineage>
        <taxon>Eukaryota</taxon>
        <taxon>Fungi</taxon>
        <taxon>Dikarya</taxon>
        <taxon>Basidiomycota</taxon>
        <taxon>Agaricomycotina</taxon>
        <taxon>Agaricomycetes</taxon>
        <taxon>Agaricomycetidae</taxon>
        <taxon>Agaricales</taxon>
        <taxon>Marasmiineae</taxon>
        <taxon>Omphalotaceae</taxon>
        <taxon>Collybiopsis</taxon>
    </lineage>
</organism>
<feature type="compositionally biased region" description="Acidic residues" evidence="1">
    <location>
        <begin position="833"/>
        <end position="868"/>
    </location>
</feature>
<feature type="region of interest" description="Disordered" evidence="1">
    <location>
        <begin position="817"/>
        <end position="940"/>
    </location>
</feature>
<evidence type="ECO:0000313" key="2">
    <source>
        <dbReference type="EMBL" id="KAF5343011.1"/>
    </source>
</evidence>
<reference evidence="2 3" key="1">
    <citation type="journal article" date="2020" name="ISME J.">
        <title>Uncovering the hidden diversity of litter-decomposition mechanisms in mushroom-forming fungi.</title>
        <authorList>
            <person name="Floudas D."/>
            <person name="Bentzer J."/>
            <person name="Ahren D."/>
            <person name="Johansson T."/>
            <person name="Persson P."/>
            <person name="Tunlid A."/>
        </authorList>
    </citation>
    <scope>NUCLEOTIDE SEQUENCE [LARGE SCALE GENOMIC DNA]</scope>
    <source>
        <strain evidence="2 3">CBS 406.79</strain>
    </source>
</reference>
<feature type="compositionally biased region" description="Pro residues" evidence="1">
    <location>
        <begin position="81"/>
        <end position="100"/>
    </location>
</feature>
<dbReference type="EMBL" id="JAACJN010000476">
    <property type="protein sequence ID" value="KAF5343011.1"/>
    <property type="molecule type" value="Genomic_DNA"/>
</dbReference>
<protein>
    <submittedName>
        <fullName evidence="2">Uncharacterized protein</fullName>
    </submittedName>
</protein>
<proteinExistence type="predicted"/>
<feature type="compositionally biased region" description="Basic and acidic residues" evidence="1">
    <location>
        <begin position="139"/>
        <end position="148"/>
    </location>
</feature>
<dbReference type="AlphaFoldDB" id="A0A8H5CJL9"/>
<accession>A0A8H5CJL9</accession>
<feature type="region of interest" description="Disordered" evidence="1">
    <location>
        <begin position="75"/>
        <end position="100"/>
    </location>
</feature>